<dbReference type="EMBL" id="KQ246129">
    <property type="protein sequence ID" value="KNC73068.1"/>
    <property type="molecule type" value="Genomic_DNA"/>
</dbReference>
<name>A0A0L0FAF4_9EUKA</name>
<evidence type="ECO:0000313" key="2">
    <source>
        <dbReference type="EMBL" id="KNC73068.1"/>
    </source>
</evidence>
<reference evidence="2 3" key="1">
    <citation type="submission" date="2011-02" db="EMBL/GenBank/DDBJ databases">
        <title>The Genome Sequence of Sphaeroforma arctica JP610.</title>
        <authorList>
            <consortium name="The Broad Institute Genome Sequencing Platform"/>
            <person name="Russ C."/>
            <person name="Cuomo C."/>
            <person name="Young S.K."/>
            <person name="Zeng Q."/>
            <person name="Gargeya S."/>
            <person name="Alvarado L."/>
            <person name="Berlin A."/>
            <person name="Chapman S.B."/>
            <person name="Chen Z."/>
            <person name="Freedman E."/>
            <person name="Gellesch M."/>
            <person name="Goldberg J."/>
            <person name="Griggs A."/>
            <person name="Gujja S."/>
            <person name="Heilman E."/>
            <person name="Heiman D."/>
            <person name="Howarth C."/>
            <person name="Mehta T."/>
            <person name="Neiman D."/>
            <person name="Pearson M."/>
            <person name="Roberts A."/>
            <person name="Saif S."/>
            <person name="Shea T."/>
            <person name="Shenoy N."/>
            <person name="Sisk P."/>
            <person name="Stolte C."/>
            <person name="Sykes S."/>
            <person name="White J."/>
            <person name="Yandava C."/>
            <person name="Burger G."/>
            <person name="Gray M.W."/>
            <person name="Holland P.W.H."/>
            <person name="King N."/>
            <person name="Lang F.B.F."/>
            <person name="Roger A.J."/>
            <person name="Ruiz-Trillo I."/>
            <person name="Haas B."/>
            <person name="Nusbaum C."/>
            <person name="Birren B."/>
        </authorList>
    </citation>
    <scope>NUCLEOTIDE SEQUENCE [LARGE SCALE GENOMIC DNA]</scope>
    <source>
        <strain evidence="2 3">JP610</strain>
    </source>
</reference>
<dbReference type="Proteomes" id="UP000054560">
    <property type="component" value="Unassembled WGS sequence"/>
</dbReference>
<gene>
    <name evidence="2" type="ORF">SARC_14372</name>
</gene>
<feature type="region of interest" description="Disordered" evidence="1">
    <location>
        <begin position="1"/>
        <end position="59"/>
    </location>
</feature>
<feature type="non-terminal residue" evidence="2">
    <location>
        <position position="213"/>
    </location>
</feature>
<dbReference type="RefSeq" id="XP_014146970.1">
    <property type="nucleotide sequence ID" value="XM_014291495.1"/>
</dbReference>
<evidence type="ECO:0000313" key="3">
    <source>
        <dbReference type="Proteomes" id="UP000054560"/>
    </source>
</evidence>
<protein>
    <submittedName>
        <fullName evidence="2">Uncharacterized protein</fullName>
    </submittedName>
</protein>
<proteinExistence type="predicted"/>
<accession>A0A0L0FAF4</accession>
<dbReference type="AlphaFoldDB" id="A0A0L0FAF4"/>
<feature type="region of interest" description="Disordered" evidence="1">
    <location>
        <begin position="135"/>
        <end position="155"/>
    </location>
</feature>
<keyword evidence="3" id="KW-1185">Reference proteome</keyword>
<organism evidence="2 3">
    <name type="scientific">Sphaeroforma arctica JP610</name>
    <dbReference type="NCBI Taxonomy" id="667725"/>
    <lineage>
        <taxon>Eukaryota</taxon>
        <taxon>Ichthyosporea</taxon>
        <taxon>Ichthyophonida</taxon>
        <taxon>Sphaeroforma</taxon>
    </lineage>
</organism>
<sequence>MRQSGSVKIASSPLGKTSSPSLSRKAFDGATNASGKAFPEVPKRPDKSKYTSNLAKGGGAVTNIVVPQKNTVIEETLPKIDCNTETQKVAGGGADLVASGVDDSRTAAKELPEPHNFVFIEDYQSPLVLSTLQRRSSGTESIESKQEKRAAKKDRHKFARKFGSLFQDNVDRGLIEAKLIKNGSLQSSTSSKKTDNILQSTFRNVARRNTAKV</sequence>
<evidence type="ECO:0000256" key="1">
    <source>
        <dbReference type="SAM" id="MobiDB-lite"/>
    </source>
</evidence>
<dbReference type="GeneID" id="25914876"/>